<dbReference type="PATRIC" id="fig|1226633.4.peg.2334"/>
<evidence type="ECO:0000313" key="1">
    <source>
        <dbReference type="EMBL" id="KID48165.1"/>
    </source>
</evidence>
<reference evidence="1 2" key="1">
    <citation type="submission" date="2013-08" db="EMBL/GenBank/DDBJ databases">
        <title>An opportunistic ruminal bacterium that causes liver abscesses in cattle.</title>
        <authorList>
            <person name="Benahmed F.H."/>
            <person name="Rasmussen M."/>
            <person name="Harbottle H."/>
            <person name="Soppet D."/>
            <person name="Nagaraja T.G."/>
            <person name="Davidson M."/>
        </authorList>
    </citation>
    <scope>NUCLEOTIDE SEQUENCE [LARGE SCALE GENOMIC DNA]</scope>
    <source>
        <strain evidence="1 2">B35</strain>
    </source>
</reference>
<accession>A0A017H507</accession>
<sequence>MKFRYKTLETEDIIEDIQDEDIGMAEIEIILTTLDEREKKILKLCSVEYEYIDNSQIKLYTTDFINFSVEIDKKNEGIFLQKSKNYYEYFENNYFYEENPKNRNLIISKEGVRVELIFI</sequence>
<dbReference type="RefSeq" id="WP_039122610.1">
    <property type="nucleotide sequence ID" value="NZ_AOJP01000005.1"/>
</dbReference>
<name>A0A017H507_9FUSO</name>
<gene>
    <name evidence="1" type="ORF">C095_11525</name>
</gene>
<dbReference type="Proteomes" id="UP000031184">
    <property type="component" value="Unassembled WGS sequence"/>
</dbReference>
<organism evidence="1 2">
    <name type="scientific">Fusobacterium necrophorum subsp. funduliforme B35</name>
    <dbReference type="NCBI Taxonomy" id="1226633"/>
    <lineage>
        <taxon>Bacteria</taxon>
        <taxon>Fusobacteriati</taxon>
        <taxon>Fusobacteriota</taxon>
        <taxon>Fusobacteriia</taxon>
        <taxon>Fusobacteriales</taxon>
        <taxon>Fusobacteriaceae</taxon>
        <taxon>Fusobacterium</taxon>
    </lineage>
</organism>
<protein>
    <submittedName>
        <fullName evidence="1">Uncharacterized protein</fullName>
    </submittedName>
</protein>
<comment type="caution">
    <text evidence="1">The sequence shown here is derived from an EMBL/GenBank/DDBJ whole genome shotgun (WGS) entry which is preliminary data.</text>
</comment>
<dbReference type="EMBL" id="AUZI01000030">
    <property type="protein sequence ID" value="KID48165.1"/>
    <property type="molecule type" value="Genomic_DNA"/>
</dbReference>
<evidence type="ECO:0000313" key="2">
    <source>
        <dbReference type="Proteomes" id="UP000031184"/>
    </source>
</evidence>
<proteinExistence type="predicted"/>
<dbReference type="AlphaFoldDB" id="A0A017H507"/>